<dbReference type="GO" id="GO:0030042">
    <property type="term" value="P:actin filament depolymerization"/>
    <property type="evidence" value="ECO:0007669"/>
    <property type="project" value="TreeGrafter"/>
</dbReference>
<feature type="repeat" description="WD" evidence="3">
    <location>
        <begin position="238"/>
        <end position="279"/>
    </location>
</feature>
<proteinExistence type="predicted"/>
<gene>
    <name evidence="4" type="ORF">FVE85_5524</name>
</gene>
<accession>A0A5J4Z202</accession>
<dbReference type="PROSITE" id="PS50082">
    <property type="entry name" value="WD_REPEATS_2"/>
    <property type="match status" value="3"/>
</dbReference>
<sequence length="615" mass="63956">MVVVEDLVKKLAIGGVPNPVRNEGCHIEADPTGETDRICYGSGHSAVVRSVSDPTDFLVFTGHTANVLCARFSPDGKEIVSGDEQGSIFGWDAKTGKVITDSAGISAGSAPIRDVCLSADKKFLLIAGDSRGAHLKVYKYPGGSSAGKCPGHQKKATAIDQVKTPSKLIAGCGEDFKISIHKGPPVSEFAVPVVLEGVHTGFVNQIRFNKDGTKLATCSSDRTVCIIDSTSHEVLKRIEDHTASVLMLAWTADGTSVVTASADKTVRVFDAESGEQKRCITIGDEVEDMQVGVTVIPKTGQIVALGLSGFLQIFDEGADKASKVLVGHSKPCVGLHGAGDSVYSADYSGTMCVWDSDKGQSERTFAGVKPTTLNAIGGGQKTIAAVGMDGNVYQADLESLVFPEPSNVKGGGREICVPGSGEGPFGCMVISEDYLTALAKDGSVVASKNLADGWGKGRSIASNADGSLVAISVEIMGGAGHIYLCKVEGGEFTPVADKIEMQTFASKMAFNAEGAILLVGESSRRVRFFSSTGELMPGGGVLHTARVDAVCWTASGKAVTGGLDGSIGVWEPGVKGDPLRKMKGAHRGGILGLACTESGFLYSTGGDNQIAVWQL</sequence>
<evidence type="ECO:0000256" key="1">
    <source>
        <dbReference type="ARBA" id="ARBA00022574"/>
    </source>
</evidence>
<dbReference type="EMBL" id="VRMN01000001">
    <property type="protein sequence ID" value="KAA8497939.1"/>
    <property type="molecule type" value="Genomic_DNA"/>
</dbReference>
<dbReference type="Proteomes" id="UP000324585">
    <property type="component" value="Unassembled WGS sequence"/>
</dbReference>
<dbReference type="SMART" id="SM00320">
    <property type="entry name" value="WD40"/>
    <property type="match status" value="8"/>
</dbReference>
<keyword evidence="1 3" id="KW-0853">WD repeat</keyword>
<dbReference type="PROSITE" id="PS50294">
    <property type="entry name" value="WD_REPEATS_REGION"/>
    <property type="match status" value="2"/>
</dbReference>
<name>A0A5J4Z202_PORPP</name>
<dbReference type="GO" id="GO:0051015">
    <property type="term" value="F:actin filament binding"/>
    <property type="evidence" value="ECO:0007669"/>
    <property type="project" value="TreeGrafter"/>
</dbReference>
<organism evidence="4 5">
    <name type="scientific">Porphyridium purpureum</name>
    <name type="common">Red alga</name>
    <name type="synonym">Porphyridium cruentum</name>
    <dbReference type="NCBI Taxonomy" id="35688"/>
    <lineage>
        <taxon>Eukaryota</taxon>
        <taxon>Rhodophyta</taxon>
        <taxon>Bangiophyceae</taxon>
        <taxon>Porphyridiales</taxon>
        <taxon>Porphyridiaceae</taxon>
        <taxon>Porphyridium</taxon>
    </lineage>
</organism>
<dbReference type="PANTHER" id="PTHR19856">
    <property type="entry name" value="WD-REPEATCONTAINING PROTEIN WDR1"/>
    <property type="match status" value="1"/>
</dbReference>
<dbReference type="SUPFAM" id="SSF50998">
    <property type="entry name" value="Quinoprotein alcohol dehydrogenase-like"/>
    <property type="match status" value="1"/>
</dbReference>
<comment type="caution">
    <text evidence="4">The sequence shown here is derived from an EMBL/GenBank/DDBJ whole genome shotgun (WGS) entry which is preliminary data.</text>
</comment>
<dbReference type="InterPro" id="IPR015943">
    <property type="entry name" value="WD40/YVTN_repeat-like_dom_sf"/>
</dbReference>
<reference evidence="5" key="1">
    <citation type="journal article" date="2019" name="Nat. Commun.">
        <title>Expansion of phycobilisome linker gene families in mesophilic red algae.</title>
        <authorList>
            <person name="Lee J."/>
            <person name="Kim D."/>
            <person name="Bhattacharya D."/>
            <person name="Yoon H.S."/>
        </authorList>
    </citation>
    <scope>NUCLEOTIDE SEQUENCE [LARGE SCALE GENOMIC DNA]</scope>
    <source>
        <strain evidence="5">CCMP 1328</strain>
    </source>
</reference>
<evidence type="ECO:0000256" key="2">
    <source>
        <dbReference type="ARBA" id="ARBA00022737"/>
    </source>
</evidence>
<keyword evidence="2" id="KW-0677">Repeat</keyword>
<protein>
    <submittedName>
        <fullName evidence="4">Actin-interacting protein 1</fullName>
    </submittedName>
</protein>
<keyword evidence="5" id="KW-1185">Reference proteome</keyword>
<dbReference type="Gene3D" id="2.130.10.10">
    <property type="entry name" value="YVTN repeat-like/Quinoprotein amine dehydrogenase"/>
    <property type="match status" value="2"/>
</dbReference>
<feature type="repeat" description="WD" evidence="3">
    <location>
        <begin position="60"/>
        <end position="101"/>
    </location>
</feature>
<feature type="repeat" description="WD" evidence="3">
    <location>
        <begin position="196"/>
        <end position="237"/>
    </location>
</feature>
<evidence type="ECO:0000313" key="5">
    <source>
        <dbReference type="Proteomes" id="UP000324585"/>
    </source>
</evidence>
<dbReference type="InterPro" id="IPR011047">
    <property type="entry name" value="Quinoprotein_ADH-like_sf"/>
</dbReference>
<dbReference type="InterPro" id="IPR036322">
    <property type="entry name" value="WD40_repeat_dom_sf"/>
</dbReference>
<dbReference type="AlphaFoldDB" id="A0A5J4Z202"/>
<dbReference type="Pfam" id="PF00400">
    <property type="entry name" value="WD40"/>
    <property type="match status" value="4"/>
</dbReference>
<evidence type="ECO:0000256" key="3">
    <source>
        <dbReference type="PROSITE-ProRule" id="PRU00221"/>
    </source>
</evidence>
<dbReference type="SUPFAM" id="SSF50978">
    <property type="entry name" value="WD40 repeat-like"/>
    <property type="match status" value="1"/>
</dbReference>
<dbReference type="GO" id="GO:0030864">
    <property type="term" value="C:cortical actin cytoskeleton"/>
    <property type="evidence" value="ECO:0007669"/>
    <property type="project" value="TreeGrafter"/>
</dbReference>
<dbReference type="PANTHER" id="PTHR19856:SF0">
    <property type="entry name" value="WD REPEAT-CONTAINING PROTEIN 1"/>
    <property type="match status" value="1"/>
</dbReference>
<dbReference type="OMA" id="GSIDTCV"/>
<dbReference type="OrthoDB" id="2306at2759"/>
<dbReference type="InterPro" id="IPR001680">
    <property type="entry name" value="WD40_rpt"/>
</dbReference>
<evidence type="ECO:0000313" key="4">
    <source>
        <dbReference type="EMBL" id="KAA8497939.1"/>
    </source>
</evidence>